<sequence length="107" mass="11947">MDNDAIQDLFSGLGPVTIKRMFGGKGIYFNGLIIALEVADEILLKADKISAPEFQAANCRQWTYERDGRKPVGMPYWSVPADAFDDPDIMSEWAKRAYEASLRAATK</sequence>
<proteinExistence type="predicted"/>
<evidence type="ECO:0000313" key="2">
    <source>
        <dbReference type="EMBL" id="PSH58410.1"/>
    </source>
</evidence>
<dbReference type="Pfam" id="PF04993">
    <property type="entry name" value="TfoX_N"/>
    <property type="match status" value="1"/>
</dbReference>
<name>A0A2P7AW21_9HYPH</name>
<evidence type="ECO:0000259" key="1">
    <source>
        <dbReference type="Pfam" id="PF04993"/>
    </source>
</evidence>
<organism evidence="2 3">
    <name type="scientific">Phyllobacterium endophyticum</name>
    <dbReference type="NCBI Taxonomy" id="1149773"/>
    <lineage>
        <taxon>Bacteria</taxon>
        <taxon>Pseudomonadati</taxon>
        <taxon>Pseudomonadota</taxon>
        <taxon>Alphaproteobacteria</taxon>
        <taxon>Hyphomicrobiales</taxon>
        <taxon>Phyllobacteriaceae</taxon>
        <taxon>Phyllobacterium</taxon>
    </lineage>
</organism>
<comment type="caution">
    <text evidence="2">The sequence shown here is derived from an EMBL/GenBank/DDBJ whole genome shotgun (WGS) entry which is preliminary data.</text>
</comment>
<dbReference type="AlphaFoldDB" id="A0A2P7AW21"/>
<accession>A0A2P7AW21</accession>
<reference evidence="3" key="1">
    <citation type="submission" date="2017-11" db="EMBL/GenBank/DDBJ databases">
        <authorList>
            <person name="Kuznetsova I."/>
            <person name="Sazanova A."/>
            <person name="Chirak E."/>
            <person name="Safronova V."/>
            <person name="Willems A."/>
        </authorList>
    </citation>
    <scope>NUCLEOTIDE SEQUENCE [LARGE SCALE GENOMIC DNA]</scope>
    <source>
        <strain evidence="3">PEPV15</strain>
    </source>
</reference>
<dbReference type="InterPro" id="IPR007076">
    <property type="entry name" value="TfoX_N"/>
</dbReference>
<feature type="domain" description="TfoX N-terminal" evidence="1">
    <location>
        <begin position="8"/>
        <end position="100"/>
    </location>
</feature>
<dbReference type="EMBL" id="PGGN01000002">
    <property type="protein sequence ID" value="PSH58410.1"/>
    <property type="molecule type" value="Genomic_DNA"/>
</dbReference>
<keyword evidence="3" id="KW-1185">Reference proteome</keyword>
<gene>
    <name evidence="2" type="ORF">CU100_12455</name>
</gene>
<dbReference type="Gene3D" id="3.30.1460.30">
    <property type="entry name" value="YgaC/TfoX-N like chaperone"/>
    <property type="match status" value="1"/>
</dbReference>
<dbReference type="Proteomes" id="UP000241158">
    <property type="component" value="Unassembled WGS sequence"/>
</dbReference>
<dbReference type="RefSeq" id="WP_106716852.1">
    <property type="nucleotide sequence ID" value="NZ_JACHXT010000001.1"/>
</dbReference>
<protein>
    <submittedName>
        <fullName evidence="2">Competence protein TfoX</fullName>
    </submittedName>
</protein>
<dbReference type="SUPFAM" id="SSF159894">
    <property type="entry name" value="YgaC/TfoX-N like"/>
    <property type="match status" value="1"/>
</dbReference>
<dbReference type="OrthoDB" id="1524907at2"/>
<evidence type="ECO:0000313" key="3">
    <source>
        <dbReference type="Proteomes" id="UP000241158"/>
    </source>
</evidence>